<dbReference type="InterPro" id="IPR007607">
    <property type="entry name" value="BacA/B"/>
</dbReference>
<sequence>VGSAKPASSIATNSGHLSGIESRVPRNNVVHVGKSVVIKGEISGSEDLMIEGKVDGKISLPQSTLTVGAEGKLKAEISAKVVIVLGEVKGNVSASEKVDIRDHGTVNGDIITKKLAIADGAHFRGSIDMQPQADASEKRKVIPKSEKAAQQPSIPRLP</sequence>
<feature type="compositionally biased region" description="Basic and acidic residues" evidence="1">
    <location>
        <begin position="135"/>
        <end position="147"/>
    </location>
</feature>
<gene>
    <name evidence="2" type="ORF">METZ01_LOCUS266121</name>
</gene>
<evidence type="ECO:0000256" key="1">
    <source>
        <dbReference type="SAM" id="MobiDB-lite"/>
    </source>
</evidence>
<reference evidence="2" key="1">
    <citation type="submission" date="2018-05" db="EMBL/GenBank/DDBJ databases">
        <authorList>
            <person name="Lanie J.A."/>
            <person name="Ng W.-L."/>
            <person name="Kazmierczak K.M."/>
            <person name="Andrzejewski T.M."/>
            <person name="Davidsen T.M."/>
            <person name="Wayne K.J."/>
            <person name="Tettelin H."/>
            <person name="Glass J.I."/>
            <person name="Rusch D."/>
            <person name="Podicherti R."/>
            <person name="Tsui H.-C.T."/>
            <person name="Winkler M.E."/>
        </authorList>
    </citation>
    <scope>NUCLEOTIDE SEQUENCE</scope>
</reference>
<evidence type="ECO:0000313" key="2">
    <source>
        <dbReference type="EMBL" id="SVC13267.1"/>
    </source>
</evidence>
<dbReference type="AlphaFoldDB" id="A0A382JQH1"/>
<name>A0A382JQH1_9ZZZZ</name>
<evidence type="ECO:0008006" key="3">
    <source>
        <dbReference type="Google" id="ProtNLM"/>
    </source>
</evidence>
<protein>
    <recommendedName>
        <fullName evidence="3">Cell shape determination protein CcmA</fullName>
    </recommendedName>
</protein>
<feature type="non-terminal residue" evidence="2">
    <location>
        <position position="1"/>
    </location>
</feature>
<proteinExistence type="predicted"/>
<organism evidence="2">
    <name type="scientific">marine metagenome</name>
    <dbReference type="NCBI Taxonomy" id="408172"/>
    <lineage>
        <taxon>unclassified sequences</taxon>
        <taxon>metagenomes</taxon>
        <taxon>ecological metagenomes</taxon>
    </lineage>
</organism>
<feature type="compositionally biased region" description="Polar residues" evidence="1">
    <location>
        <begin position="148"/>
        <end position="158"/>
    </location>
</feature>
<accession>A0A382JQH1</accession>
<feature type="region of interest" description="Disordered" evidence="1">
    <location>
        <begin position="126"/>
        <end position="158"/>
    </location>
</feature>
<dbReference type="PANTHER" id="PTHR35024:SF4">
    <property type="entry name" value="POLYMER-FORMING CYTOSKELETAL PROTEIN"/>
    <property type="match status" value="1"/>
</dbReference>
<dbReference type="Pfam" id="PF04519">
    <property type="entry name" value="Bactofilin"/>
    <property type="match status" value="1"/>
</dbReference>
<dbReference type="PANTHER" id="PTHR35024">
    <property type="entry name" value="HYPOTHETICAL CYTOSOLIC PROTEIN"/>
    <property type="match status" value="1"/>
</dbReference>
<dbReference type="EMBL" id="UINC01075261">
    <property type="protein sequence ID" value="SVC13267.1"/>
    <property type="molecule type" value="Genomic_DNA"/>
</dbReference>